<evidence type="ECO:0000256" key="3">
    <source>
        <dbReference type="ARBA" id="ARBA00022692"/>
    </source>
</evidence>
<dbReference type="SUPFAM" id="SSF47095">
    <property type="entry name" value="HMG-box"/>
    <property type="match status" value="1"/>
</dbReference>
<keyword evidence="4 7" id="KW-1133">Transmembrane helix</keyword>
<organism evidence="10 11">
    <name type="scientific">Rhizopus oryzae</name>
    <name type="common">Mucormycosis agent</name>
    <name type="synonym">Rhizopus arrhizus var. delemar</name>
    <dbReference type="NCBI Taxonomy" id="64495"/>
    <lineage>
        <taxon>Eukaryota</taxon>
        <taxon>Fungi</taxon>
        <taxon>Fungi incertae sedis</taxon>
        <taxon>Mucoromycota</taxon>
        <taxon>Mucoromycotina</taxon>
        <taxon>Mucoromycetes</taxon>
        <taxon>Mucorales</taxon>
        <taxon>Mucorineae</taxon>
        <taxon>Rhizopodaceae</taxon>
        <taxon>Rhizopus</taxon>
    </lineage>
</organism>
<dbReference type="InterPro" id="IPR036910">
    <property type="entry name" value="HMG_box_dom_sf"/>
</dbReference>
<keyword evidence="11" id="KW-1185">Reference proteome</keyword>
<evidence type="ECO:0008006" key="12">
    <source>
        <dbReference type="Google" id="ProtNLM"/>
    </source>
</evidence>
<dbReference type="Pfam" id="PF07690">
    <property type="entry name" value="MFS_1"/>
    <property type="match status" value="1"/>
</dbReference>
<dbReference type="GO" id="GO:0005634">
    <property type="term" value="C:nucleus"/>
    <property type="evidence" value="ECO:0007669"/>
    <property type="project" value="UniProtKB-UniRule"/>
</dbReference>
<dbReference type="Gene3D" id="1.20.1250.20">
    <property type="entry name" value="MFS general substrate transporter like domains"/>
    <property type="match status" value="1"/>
</dbReference>
<dbReference type="PANTHER" id="PTHR23504:SF31">
    <property type="entry name" value="MAJOR FACILITATOR SUPERFAMILY DOMAIN-CONTAINING PROTEIN 10"/>
    <property type="match status" value="1"/>
</dbReference>
<evidence type="ECO:0000256" key="4">
    <source>
        <dbReference type="ARBA" id="ARBA00022989"/>
    </source>
</evidence>
<evidence type="ECO:0000256" key="6">
    <source>
        <dbReference type="PROSITE-ProRule" id="PRU00267"/>
    </source>
</evidence>
<proteinExistence type="predicted"/>
<dbReference type="EMBL" id="JAANQT010000545">
    <property type="protein sequence ID" value="KAG1310130.1"/>
    <property type="molecule type" value="Genomic_DNA"/>
</dbReference>
<dbReference type="InterPro" id="IPR011701">
    <property type="entry name" value="MFS"/>
</dbReference>
<feature type="transmembrane region" description="Helical" evidence="7">
    <location>
        <begin position="445"/>
        <end position="472"/>
    </location>
</feature>
<dbReference type="GO" id="GO:0022857">
    <property type="term" value="F:transmembrane transporter activity"/>
    <property type="evidence" value="ECO:0007669"/>
    <property type="project" value="InterPro"/>
</dbReference>
<evidence type="ECO:0000313" key="10">
    <source>
        <dbReference type="EMBL" id="KAG1310130.1"/>
    </source>
</evidence>
<evidence type="ECO:0000259" key="9">
    <source>
        <dbReference type="PROSITE" id="PS50850"/>
    </source>
</evidence>
<keyword evidence="6" id="KW-0238">DNA-binding</keyword>
<comment type="subcellular location">
    <subcellularLocation>
        <location evidence="1">Membrane</location>
        <topology evidence="1">Multi-pass membrane protein</topology>
    </subcellularLocation>
</comment>
<reference evidence="10" key="1">
    <citation type="journal article" date="2020" name="Microb. Genom.">
        <title>Genetic diversity of clinical and environmental Mucorales isolates obtained from an investigation of mucormycosis cases among solid organ transplant recipients.</title>
        <authorList>
            <person name="Nguyen M.H."/>
            <person name="Kaul D."/>
            <person name="Muto C."/>
            <person name="Cheng S.J."/>
            <person name="Richter R.A."/>
            <person name="Bruno V.M."/>
            <person name="Liu G."/>
            <person name="Beyhan S."/>
            <person name="Sundermann A.J."/>
            <person name="Mounaud S."/>
            <person name="Pasculle A.W."/>
            <person name="Nierman W.C."/>
            <person name="Driscoll E."/>
            <person name="Cumbie R."/>
            <person name="Clancy C.J."/>
            <person name="Dupont C.L."/>
        </authorList>
    </citation>
    <scope>NUCLEOTIDE SEQUENCE</scope>
    <source>
        <strain evidence="10">GL11</strain>
    </source>
</reference>
<dbReference type="GO" id="GO:0003677">
    <property type="term" value="F:DNA binding"/>
    <property type="evidence" value="ECO:0007669"/>
    <property type="project" value="UniProtKB-UniRule"/>
</dbReference>
<comment type="caution">
    <text evidence="10">The sequence shown here is derived from an EMBL/GenBank/DDBJ whole genome shotgun (WGS) entry which is preliminary data.</text>
</comment>
<evidence type="ECO:0000313" key="11">
    <source>
        <dbReference type="Proteomes" id="UP000716291"/>
    </source>
</evidence>
<feature type="transmembrane region" description="Helical" evidence="7">
    <location>
        <begin position="200"/>
        <end position="218"/>
    </location>
</feature>
<evidence type="ECO:0000256" key="7">
    <source>
        <dbReference type="SAM" id="Phobius"/>
    </source>
</evidence>
<dbReference type="InterPro" id="IPR009071">
    <property type="entry name" value="HMG_box_dom"/>
</dbReference>
<name>A0A9P6XCE5_RHIOR</name>
<feature type="domain" description="Major facilitator superfamily (MFS) profile" evidence="9">
    <location>
        <begin position="102"/>
        <end position="541"/>
    </location>
</feature>
<dbReference type="Gene3D" id="1.10.30.10">
    <property type="entry name" value="High mobility group box domain"/>
    <property type="match status" value="1"/>
</dbReference>
<dbReference type="PROSITE" id="PS50118">
    <property type="entry name" value="HMG_BOX_2"/>
    <property type="match status" value="1"/>
</dbReference>
<dbReference type="AlphaFoldDB" id="A0A9P6XCE5"/>
<keyword evidence="5 7" id="KW-0472">Membrane</keyword>
<accession>A0A9P6XCE5</accession>
<dbReference type="InterPro" id="IPR005829">
    <property type="entry name" value="Sugar_transporter_CS"/>
</dbReference>
<gene>
    <name evidence="10" type="ORF">G6F64_004790</name>
</gene>
<dbReference type="GO" id="GO:0016020">
    <property type="term" value="C:membrane"/>
    <property type="evidence" value="ECO:0007669"/>
    <property type="project" value="UniProtKB-SubCell"/>
</dbReference>
<evidence type="ECO:0000259" key="8">
    <source>
        <dbReference type="PROSITE" id="PS50118"/>
    </source>
</evidence>
<dbReference type="Pfam" id="PF00505">
    <property type="entry name" value="HMG_box"/>
    <property type="match status" value="1"/>
</dbReference>
<feature type="transmembrane region" description="Helical" evidence="7">
    <location>
        <begin position="420"/>
        <end position="439"/>
    </location>
</feature>
<feature type="transmembrane region" description="Helical" evidence="7">
    <location>
        <begin position="224"/>
        <end position="246"/>
    </location>
</feature>
<keyword evidence="2" id="KW-0813">Transport</keyword>
<dbReference type="PROSITE" id="PS00216">
    <property type="entry name" value="SUGAR_TRANSPORT_1"/>
    <property type="match status" value="1"/>
</dbReference>
<feature type="domain" description="HMG box" evidence="8">
    <location>
        <begin position="22"/>
        <end position="90"/>
    </location>
</feature>
<evidence type="ECO:0000256" key="1">
    <source>
        <dbReference type="ARBA" id="ARBA00004141"/>
    </source>
</evidence>
<feature type="transmembrane region" description="Helical" evidence="7">
    <location>
        <begin position="102"/>
        <end position="124"/>
    </location>
</feature>
<feature type="transmembrane region" description="Helical" evidence="7">
    <location>
        <begin position="299"/>
        <end position="319"/>
    </location>
</feature>
<dbReference type="OrthoDB" id="196650at2759"/>
<evidence type="ECO:0000256" key="2">
    <source>
        <dbReference type="ARBA" id="ARBA00022448"/>
    </source>
</evidence>
<feature type="DNA-binding region" description="HMG box" evidence="6">
    <location>
        <begin position="22"/>
        <end position="90"/>
    </location>
</feature>
<dbReference type="PROSITE" id="PS50850">
    <property type="entry name" value="MFS"/>
    <property type="match status" value="1"/>
</dbReference>
<keyword evidence="6" id="KW-0539">Nucleus</keyword>
<dbReference type="InterPro" id="IPR036259">
    <property type="entry name" value="MFS_trans_sf"/>
</dbReference>
<feature type="transmembrane region" description="Helical" evidence="7">
    <location>
        <begin position="359"/>
        <end position="379"/>
    </location>
</feature>
<dbReference type="PANTHER" id="PTHR23504">
    <property type="entry name" value="MAJOR FACILITATOR SUPERFAMILY DOMAIN-CONTAINING PROTEIN 10"/>
    <property type="match status" value="1"/>
</dbReference>
<feature type="transmembrane region" description="Helical" evidence="7">
    <location>
        <begin position="519"/>
        <end position="537"/>
    </location>
</feature>
<feature type="transmembrane region" description="Helical" evidence="7">
    <location>
        <begin position="258"/>
        <end position="279"/>
    </location>
</feature>
<protein>
    <recommendedName>
        <fullName evidence="12">Major facilitator superfamily (MFS) profile domain-containing protein</fullName>
    </recommendedName>
</protein>
<dbReference type="SUPFAM" id="SSF103473">
    <property type="entry name" value="MFS general substrate transporter"/>
    <property type="match status" value="1"/>
</dbReference>
<feature type="transmembrane region" description="Helical" evidence="7">
    <location>
        <begin position="167"/>
        <end position="188"/>
    </location>
</feature>
<evidence type="ECO:0000256" key="5">
    <source>
        <dbReference type="ARBA" id="ARBA00023136"/>
    </source>
</evidence>
<dbReference type="InterPro" id="IPR020846">
    <property type="entry name" value="MFS_dom"/>
</dbReference>
<keyword evidence="3 7" id="KW-0812">Transmembrane</keyword>
<sequence>MNKDSAQVTDLGRSEFDERKEHKRILTAYKFFSQENQAYVRREAPEASIEEVDKILGQKWDSLTEGEKKPYIKLADSDKTHYNTSLTKGLAAENDTSKTKNIVPTVFIALLIDLFAFTLILPLFPRLLNYYRLNGQQGIILSYASQLLEQFKQLTNKHTGTDKWDTVLLGGMVGSLFSLLQFIVSPIIGRASDRLGRRTVLLYTMIGNLLSTLIWLFAHSFNLFLLARIVAGLSEGNVQLSTAIISDVTTTEKRSKSLALVGIAFAIAFTLGPPIGAWFASIDLSSLSPSLVKFGIYPYSMAAFVGLALLLIETVYIYIKLPETANQRLNQTSIDTDIQQLNLRDIQQRLLTLMSLNRIMGIFSFIFSGMEFTLVFLTFDILDFSHMQQGKLLSYMGIISALIQGGYVRRNIQKFGERAIVIQGMIMCIAGFYCLAETADATHPVAWLYAGVTCLAFTSGTVVSGLTGLASIQCHETCSESLSKGRALGKFRSYGQLGRSLGPISACTLYWIFGPEKCYAVGSLIMMAITWLTVLSIPNKKITKAQTGKSQ</sequence>
<dbReference type="SMART" id="SM00398">
    <property type="entry name" value="HMG"/>
    <property type="match status" value="1"/>
</dbReference>
<dbReference type="Proteomes" id="UP000716291">
    <property type="component" value="Unassembled WGS sequence"/>
</dbReference>